<dbReference type="GO" id="GO:0008237">
    <property type="term" value="F:metallopeptidase activity"/>
    <property type="evidence" value="ECO:0007669"/>
    <property type="project" value="UniProtKB-KW"/>
</dbReference>
<evidence type="ECO:0000256" key="4">
    <source>
        <dbReference type="ARBA" id="ARBA00022833"/>
    </source>
</evidence>
<reference evidence="7" key="1">
    <citation type="journal article" date="2015" name="Nature">
        <title>Complex archaea that bridge the gap between prokaryotes and eukaryotes.</title>
        <authorList>
            <person name="Spang A."/>
            <person name="Saw J.H."/>
            <person name="Jorgensen S.L."/>
            <person name="Zaremba-Niedzwiedzka K."/>
            <person name="Martijn J."/>
            <person name="Lind A.E."/>
            <person name="van Eijk R."/>
            <person name="Schleper C."/>
            <person name="Guy L."/>
            <person name="Ettema T.J."/>
        </authorList>
    </citation>
    <scope>NUCLEOTIDE SEQUENCE</scope>
</reference>
<evidence type="ECO:0000256" key="5">
    <source>
        <dbReference type="ARBA" id="ARBA00023049"/>
    </source>
</evidence>
<proteinExistence type="predicted"/>
<evidence type="ECO:0000256" key="3">
    <source>
        <dbReference type="ARBA" id="ARBA00022801"/>
    </source>
</evidence>
<keyword evidence="3" id="KW-0378">Hydrolase</keyword>
<dbReference type="SUPFAM" id="SSF102712">
    <property type="entry name" value="JAB1/MPN domain"/>
    <property type="match status" value="1"/>
</dbReference>
<keyword evidence="1" id="KW-0645">Protease</keyword>
<gene>
    <name evidence="7" type="ORF">LCGC14_1288880</name>
</gene>
<evidence type="ECO:0000256" key="2">
    <source>
        <dbReference type="ARBA" id="ARBA00022723"/>
    </source>
</evidence>
<feature type="domain" description="JAB" evidence="6">
    <location>
        <begin position="36"/>
        <end position="75"/>
    </location>
</feature>
<keyword evidence="4" id="KW-0862">Zinc</keyword>
<accession>A0A0F9KUN9</accession>
<name>A0A0F9KUN9_9ZZZZ</name>
<dbReference type="Pfam" id="PF14464">
    <property type="entry name" value="Prok-JAB"/>
    <property type="match status" value="1"/>
</dbReference>
<organism evidence="7">
    <name type="scientific">marine sediment metagenome</name>
    <dbReference type="NCBI Taxonomy" id="412755"/>
    <lineage>
        <taxon>unclassified sequences</taxon>
        <taxon>metagenomes</taxon>
        <taxon>ecological metagenomes</taxon>
    </lineage>
</organism>
<keyword evidence="5" id="KW-0482">Metalloprotease</keyword>
<dbReference type="GO" id="GO:0006508">
    <property type="term" value="P:proteolysis"/>
    <property type="evidence" value="ECO:0007669"/>
    <property type="project" value="UniProtKB-KW"/>
</dbReference>
<dbReference type="Gene3D" id="3.40.140.10">
    <property type="entry name" value="Cytidine Deaminase, domain 2"/>
    <property type="match status" value="1"/>
</dbReference>
<dbReference type="GO" id="GO:0046872">
    <property type="term" value="F:metal ion binding"/>
    <property type="evidence" value="ECO:0007669"/>
    <property type="project" value="UniProtKB-KW"/>
</dbReference>
<protein>
    <recommendedName>
        <fullName evidence="6">JAB domain-containing protein</fullName>
    </recommendedName>
</protein>
<sequence>MAARERGYTVCRNGGYSKGPTIRGTETTVTIPIACPRGAKAVALFHTHPNGNPLPSSQDMKTVRRLGIPYVCVKAGSRTRCYRARGR</sequence>
<dbReference type="AlphaFoldDB" id="A0A0F9KUN9"/>
<evidence type="ECO:0000313" key="7">
    <source>
        <dbReference type="EMBL" id="KKM85448.1"/>
    </source>
</evidence>
<evidence type="ECO:0000256" key="1">
    <source>
        <dbReference type="ARBA" id="ARBA00022670"/>
    </source>
</evidence>
<comment type="caution">
    <text evidence="7">The sequence shown here is derived from an EMBL/GenBank/DDBJ whole genome shotgun (WGS) entry which is preliminary data.</text>
</comment>
<keyword evidence="2" id="KW-0479">Metal-binding</keyword>
<evidence type="ECO:0000259" key="6">
    <source>
        <dbReference type="Pfam" id="PF14464"/>
    </source>
</evidence>
<dbReference type="InterPro" id="IPR028090">
    <property type="entry name" value="JAB_dom_prok"/>
</dbReference>
<dbReference type="EMBL" id="LAZR01007409">
    <property type="protein sequence ID" value="KKM85448.1"/>
    <property type="molecule type" value="Genomic_DNA"/>
</dbReference>